<dbReference type="AlphaFoldDB" id="A0AAE0PC26"/>
<name>A0AAE0PC26_SORBR</name>
<accession>A0AAE0PC26</accession>
<gene>
    <name evidence="1" type="ORF">B0T20DRAFT_251386</name>
</gene>
<dbReference type="InterPro" id="IPR022185">
    <property type="entry name" value="DUF3712"/>
</dbReference>
<dbReference type="Pfam" id="PF12505">
    <property type="entry name" value="DUF3712"/>
    <property type="match status" value="1"/>
</dbReference>
<organism evidence="1 2">
    <name type="scientific">Sordaria brevicollis</name>
    <dbReference type="NCBI Taxonomy" id="83679"/>
    <lineage>
        <taxon>Eukaryota</taxon>
        <taxon>Fungi</taxon>
        <taxon>Dikarya</taxon>
        <taxon>Ascomycota</taxon>
        <taxon>Pezizomycotina</taxon>
        <taxon>Sordariomycetes</taxon>
        <taxon>Sordariomycetidae</taxon>
        <taxon>Sordariales</taxon>
        <taxon>Sordariaceae</taxon>
        <taxon>Sordaria</taxon>
    </lineage>
</organism>
<sequence length="290" mass="32953">MDSVVQYLLNHSRLEITLVRIKDCTADSFNVSIECQITATGPVGSIIEAMLVDLVYLDREFGKMLLPRTKTRFNGAHVQFYDQTIHISDMDIWLRMLSDLTHNEKLVYQLRNGEAKLKGPFGTKAQCGYNKDIRVLGMNGFPALIKDVDQDEEGGKKKVTMTFRNLSTFEIDYGPSTVFEIQEGGEEEGKQWRTIARLKGDFFTKRGEFHVPFEVETVSLDDDDETTDHHANGNGEMNGISPAAKKLGLDVEKTYYFQGIRTENEGSWTNEAIKFIRSPLLLTEKFIALY</sequence>
<dbReference type="Proteomes" id="UP001281003">
    <property type="component" value="Unassembled WGS sequence"/>
</dbReference>
<reference evidence="1" key="1">
    <citation type="journal article" date="2023" name="Mol. Phylogenet. Evol.">
        <title>Genome-scale phylogeny and comparative genomics of the fungal order Sordariales.</title>
        <authorList>
            <person name="Hensen N."/>
            <person name="Bonometti L."/>
            <person name="Westerberg I."/>
            <person name="Brannstrom I.O."/>
            <person name="Guillou S."/>
            <person name="Cros-Aarteil S."/>
            <person name="Calhoun S."/>
            <person name="Haridas S."/>
            <person name="Kuo A."/>
            <person name="Mondo S."/>
            <person name="Pangilinan J."/>
            <person name="Riley R."/>
            <person name="LaButti K."/>
            <person name="Andreopoulos B."/>
            <person name="Lipzen A."/>
            <person name="Chen C."/>
            <person name="Yan M."/>
            <person name="Daum C."/>
            <person name="Ng V."/>
            <person name="Clum A."/>
            <person name="Steindorff A."/>
            <person name="Ohm R.A."/>
            <person name="Martin F."/>
            <person name="Silar P."/>
            <person name="Natvig D.O."/>
            <person name="Lalanne C."/>
            <person name="Gautier V."/>
            <person name="Ament-Velasquez S.L."/>
            <person name="Kruys A."/>
            <person name="Hutchinson M.I."/>
            <person name="Powell A.J."/>
            <person name="Barry K."/>
            <person name="Miller A.N."/>
            <person name="Grigoriev I.V."/>
            <person name="Debuchy R."/>
            <person name="Gladieux P."/>
            <person name="Hiltunen Thoren M."/>
            <person name="Johannesson H."/>
        </authorList>
    </citation>
    <scope>NUCLEOTIDE SEQUENCE</scope>
    <source>
        <strain evidence="1">FGSC 1904</strain>
    </source>
</reference>
<protein>
    <submittedName>
        <fullName evidence="1">Uncharacterized protein</fullName>
    </submittedName>
</protein>
<evidence type="ECO:0000313" key="1">
    <source>
        <dbReference type="EMBL" id="KAK3397181.1"/>
    </source>
</evidence>
<reference evidence="1" key="2">
    <citation type="submission" date="2023-07" db="EMBL/GenBank/DDBJ databases">
        <authorList>
            <consortium name="Lawrence Berkeley National Laboratory"/>
            <person name="Haridas S."/>
            <person name="Hensen N."/>
            <person name="Bonometti L."/>
            <person name="Westerberg I."/>
            <person name="Brannstrom I.O."/>
            <person name="Guillou S."/>
            <person name="Cros-Aarteil S."/>
            <person name="Calhoun S."/>
            <person name="Kuo A."/>
            <person name="Mondo S."/>
            <person name="Pangilinan J."/>
            <person name="Riley R."/>
            <person name="LaButti K."/>
            <person name="Andreopoulos B."/>
            <person name="Lipzen A."/>
            <person name="Chen C."/>
            <person name="Yanf M."/>
            <person name="Daum C."/>
            <person name="Ng V."/>
            <person name="Clum A."/>
            <person name="Steindorff A."/>
            <person name="Ohm R."/>
            <person name="Martin F."/>
            <person name="Silar P."/>
            <person name="Natvig D."/>
            <person name="Lalanne C."/>
            <person name="Gautier V."/>
            <person name="Ament-velasquez S.L."/>
            <person name="Kruys A."/>
            <person name="Hutchinson M.I."/>
            <person name="Powell A.J."/>
            <person name="Barry K."/>
            <person name="Miller A.N."/>
            <person name="Grigoriev I.V."/>
            <person name="Debuchy R."/>
            <person name="Gladieux P."/>
            <person name="Thoren M.H."/>
            <person name="Johannesson H."/>
        </authorList>
    </citation>
    <scope>NUCLEOTIDE SEQUENCE</scope>
    <source>
        <strain evidence="1">FGSC 1904</strain>
    </source>
</reference>
<dbReference type="EMBL" id="JAUTDP010000008">
    <property type="protein sequence ID" value="KAK3397181.1"/>
    <property type="molecule type" value="Genomic_DNA"/>
</dbReference>
<evidence type="ECO:0000313" key="2">
    <source>
        <dbReference type="Proteomes" id="UP001281003"/>
    </source>
</evidence>
<keyword evidence="2" id="KW-1185">Reference proteome</keyword>
<proteinExistence type="predicted"/>
<comment type="caution">
    <text evidence="1">The sequence shown here is derived from an EMBL/GenBank/DDBJ whole genome shotgun (WGS) entry which is preliminary data.</text>
</comment>